<accession>A0ABQ6LQ53</accession>
<evidence type="ECO:0000313" key="4">
    <source>
        <dbReference type="Proteomes" id="UP001239909"/>
    </source>
</evidence>
<evidence type="ECO:0000313" key="3">
    <source>
        <dbReference type="EMBL" id="GMG84821.1"/>
    </source>
</evidence>
<proteinExistence type="predicted"/>
<dbReference type="Proteomes" id="UP001239909">
    <property type="component" value="Unassembled WGS sequence"/>
</dbReference>
<sequence>MGEFEVKVLGVKPPGKPDGTLKRLIKRSGELLKAMLMRPRVLVIAGLAGAVIFIGTPPFARSDRLGAVSRSALKISTSTTAASPSSGSPALERAAYRSSRSKKPR</sequence>
<keyword evidence="2" id="KW-1133">Transmembrane helix</keyword>
<comment type="caution">
    <text evidence="3">The sequence shown here is derived from an EMBL/GenBank/DDBJ whole genome shotgun (WGS) entry which is preliminary data.</text>
</comment>
<protein>
    <submittedName>
        <fullName evidence="3">Uncharacterized protein</fullName>
    </submittedName>
</protein>
<feature type="region of interest" description="Disordered" evidence="1">
    <location>
        <begin position="76"/>
        <end position="105"/>
    </location>
</feature>
<feature type="compositionally biased region" description="Low complexity" evidence="1">
    <location>
        <begin position="76"/>
        <end position="90"/>
    </location>
</feature>
<name>A0ABQ6LQ53_9RHOB</name>
<keyword evidence="2" id="KW-0472">Membrane</keyword>
<feature type="transmembrane region" description="Helical" evidence="2">
    <location>
        <begin position="41"/>
        <end position="60"/>
    </location>
</feature>
<evidence type="ECO:0000256" key="1">
    <source>
        <dbReference type="SAM" id="MobiDB-lite"/>
    </source>
</evidence>
<keyword evidence="4" id="KW-1185">Reference proteome</keyword>
<gene>
    <name evidence="3" type="ORF">LNKW23_40370</name>
</gene>
<dbReference type="RefSeq" id="WP_434220943.1">
    <property type="nucleotide sequence ID" value="NZ_BSYI01000044.1"/>
</dbReference>
<reference evidence="3 4" key="1">
    <citation type="submission" date="2023-04" db="EMBL/GenBank/DDBJ databases">
        <title>Marinoamorphus aggregata gen. nov., sp. Nov., isolate from tissue of brittle star Ophioplocus japonicus.</title>
        <authorList>
            <person name="Kawano K."/>
            <person name="Sawayama S."/>
            <person name="Nakagawa S."/>
        </authorList>
    </citation>
    <scope>NUCLEOTIDE SEQUENCE [LARGE SCALE GENOMIC DNA]</scope>
    <source>
        <strain evidence="3 4">NKW23</strain>
    </source>
</reference>
<keyword evidence="2" id="KW-0812">Transmembrane</keyword>
<dbReference type="EMBL" id="BSYI01000044">
    <property type="protein sequence ID" value="GMG84821.1"/>
    <property type="molecule type" value="Genomic_DNA"/>
</dbReference>
<evidence type="ECO:0000256" key="2">
    <source>
        <dbReference type="SAM" id="Phobius"/>
    </source>
</evidence>
<organism evidence="3 4">
    <name type="scientific">Paralimibaculum aggregatum</name>
    <dbReference type="NCBI Taxonomy" id="3036245"/>
    <lineage>
        <taxon>Bacteria</taxon>
        <taxon>Pseudomonadati</taxon>
        <taxon>Pseudomonadota</taxon>
        <taxon>Alphaproteobacteria</taxon>
        <taxon>Rhodobacterales</taxon>
        <taxon>Paracoccaceae</taxon>
        <taxon>Paralimibaculum</taxon>
    </lineage>
</organism>